<gene>
    <name evidence="1" type="ORF">DHETER_LOCUS1971</name>
</gene>
<evidence type="ECO:0000313" key="1">
    <source>
        <dbReference type="EMBL" id="CAG8477166.1"/>
    </source>
</evidence>
<reference evidence="1" key="1">
    <citation type="submission" date="2021-06" db="EMBL/GenBank/DDBJ databases">
        <authorList>
            <person name="Kallberg Y."/>
            <person name="Tangrot J."/>
            <person name="Rosling A."/>
        </authorList>
    </citation>
    <scope>NUCLEOTIDE SEQUENCE</scope>
    <source>
        <strain evidence="1">IL203A</strain>
    </source>
</reference>
<comment type="caution">
    <text evidence="1">The sequence shown here is derived from an EMBL/GenBank/DDBJ whole genome shotgun (WGS) entry which is preliminary data.</text>
</comment>
<dbReference type="Proteomes" id="UP000789702">
    <property type="component" value="Unassembled WGS sequence"/>
</dbReference>
<sequence>MFREEAGDPSSELVDKIKDWTYEDAPYIFVYYAIGAQVIFVALYKSKNKKRKLNICFERIAEFDLGNSPEFQTMIRPNRTIIELGYTIKKKFVDERRVTHLKEIYRMLSANNIRFSDKLEYASTHSVNLAPCGEQREPNDLKALLQALIYILTCLKPNIIRHYDRYQRFILIDFDYADFSSSNEPLEKFFESDHAPEILNKNFSTDLCKSNPNKQPITSVALDRVKDMFREFSNDDWLEKIETA</sequence>
<name>A0ACA9KJN1_9GLOM</name>
<proteinExistence type="predicted"/>
<dbReference type="EMBL" id="CAJVPU010001306">
    <property type="protein sequence ID" value="CAG8477166.1"/>
    <property type="molecule type" value="Genomic_DNA"/>
</dbReference>
<keyword evidence="2" id="KW-1185">Reference proteome</keyword>
<protein>
    <submittedName>
        <fullName evidence="1">4143_t:CDS:1</fullName>
    </submittedName>
</protein>
<organism evidence="1 2">
    <name type="scientific">Dentiscutata heterogama</name>
    <dbReference type="NCBI Taxonomy" id="1316150"/>
    <lineage>
        <taxon>Eukaryota</taxon>
        <taxon>Fungi</taxon>
        <taxon>Fungi incertae sedis</taxon>
        <taxon>Mucoromycota</taxon>
        <taxon>Glomeromycotina</taxon>
        <taxon>Glomeromycetes</taxon>
        <taxon>Diversisporales</taxon>
        <taxon>Gigasporaceae</taxon>
        <taxon>Dentiscutata</taxon>
    </lineage>
</organism>
<accession>A0ACA9KJN1</accession>
<evidence type="ECO:0000313" key="2">
    <source>
        <dbReference type="Proteomes" id="UP000789702"/>
    </source>
</evidence>